<dbReference type="InterPro" id="IPR003661">
    <property type="entry name" value="HisK_dim/P_dom"/>
</dbReference>
<dbReference type="SUPFAM" id="SSF55874">
    <property type="entry name" value="ATPase domain of HSP90 chaperone/DNA topoisomerase II/histidine kinase"/>
    <property type="match status" value="1"/>
</dbReference>
<sequence length="233" mass="24847">MRDDNDEDLLTTMSHELRTPLNAILGWVQLLRAGGVCGPEIERALEIIERNARIEAKAVDEAIDLARIASGQLPITRRETRWSEGLRAAIAACDSAARARGVAIDVDADPEIRVMGDSARLAQIARGLVMCAVRRTAPGGTVRVRLAARSGQAVLSVREDRVLDGDAHTRASKRNALVGDGRGLGVAVARGLVRLHGGTLEEDDCGLTLTARVPLVESVRATDANQARALRAG</sequence>
<reference evidence="5 6" key="1">
    <citation type="submission" date="2015-03" db="EMBL/GenBank/DDBJ databases">
        <title>Genome assembly of Sandaracinus amylolyticus DSM 53668.</title>
        <authorList>
            <person name="Sharma G."/>
            <person name="Subramanian S."/>
        </authorList>
    </citation>
    <scope>NUCLEOTIDE SEQUENCE [LARGE SCALE GENOMIC DNA]</scope>
    <source>
        <strain evidence="5 6">DSM 53668</strain>
    </source>
</reference>
<dbReference type="RefSeq" id="WP_053230649.1">
    <property type="nucleotide sequence ID" value="NZ_CP011125.1"/>
</dbReference>
<dbReference type="PANTHER" id="PTHR43547">
    <property type="entry name" value="TWO-COMPONENT HISTIDINE KINASE"/>
    <property type="match status" value="1"/>
</dbReference>
<dbReference type="SMART" id="SM00387">
    <property type="entry name" value="HATPase_c"/>
    <property type="match status" value="1"/>
</dbReference>
<dbReference type="SUPFAM" id="SSF47384">
    <property type="entry name" value="Homodimeric domain of signal transducing histidine kinase"/>
    <property type="match status" value="1"/>
</dbReference>
<dbReference type="CDD" id="cd00075">
    <property type="entry name" value="HATPase"/>
    <property type="match status" value="1"/>
</dbReference>
<dbReference type="InterPro" id="IPR005467">
    <property type="entry name" value="His_kinase_dom"/>
</dbReference>
<dbReference type="Pfam" id="PF00512">
    <property type="entry name" value="HisKA"/>
    <property type="match status" value="1"/>
</dbReference>
<dbReference type="Pfam" id="PF02518">
    <property type="entry name" value="HATPase_c"/>
    <property type="match status" value="1"/>
</dbReference>
<evidence type="ECO:0000256" key="1">
    <source>
        <dbReference type="ARBA" id="ARBA00000085"/>
    </source>
</evidence>
<keyword evidence="6" id="KW-1185">Reference proteome</keyword>
<organism evidence="5 6">
    <name type="scientific">Sandaracinus amylolyticus</name>
    <dbReference type="NCBI Taxonomy" id="927083"/>
    <lineage>
        <taxon>Bacteria</taxon>
        <taxon>Pseudomonadati</taxon>
        <taxon>Myxococcota</taxon>
        <taxon>Polyangia</taxon>
        <taxon>Polyangiales</taxon>
        <taxon>Sandaracinaceae</taxon>
        <taxon>Sandaracinus</taxon>
    </lineage>
</organism>
<evidence type="ECO:0000259" key="4">
    <source>
        <dbReference type="PROSITE" id="PS50109"/>
    </source>
</evidence>
<evidence type="ECO:0000256" key="3">
    <source>
        <dbReference type="ARBA" id="ARBA00022553"/>
    </source>
</evidence>
<evidence type="ECO:0000313" key="5">
    <source>
        <dbReference type="EMBL" id="AKF03184.1"/>
    </source>
</evidence>
<dbReference type="EC" id="2.7.13.3" evidence="2"/>
<dbReference type="CDD" id="cd00082">
    <property type="entry name" value="HisKA"/>
    <property type="match status" value="1"/>
</dbReference>
<dbReference type="AlphaFoldDB" id="A0A0F6SDC1"/>
<dbReference type="InterPro" id="IPR036097">
    <property type="entry name" value="HisK_dim/P_sf"/>
</dbReference>
<evidence type="ECO:0000313" key="6">
    <source>
        <dbReference type="Proteomes" id="UP000034883"/>
    </source>
</evidence>
<dbReference type="SMART" id="SM00388">
    <property type="entry name" value="HisKA"/>
    <property type="match status" value="1"/>
</dbReference>
<dbReference type="EMBL" id="CP011125">
    <property type="protein sequence ID" value="AKF03184.1"/>
    <property type="molecule type" value="Genomic_DNA"/>
</dbReference>
<accession>A0A0F6SDC1</accession>
<dbReference type="Gene3D" id="1.10.287.130">
    <property type="match status" value="1"/>
</dbReference>
<dbReference type="Gene3D" id="3.30.565.10">
    <property type="entry name" value="Histidine kinase-like ATPase, C-terminal domain"/>
    <property type="match status" value="1"/>
</dbReference>
<dbReference type="Proteomes" id="UP000034883">
    <property type="component" value="Chromosome"/>
</dbReference>
<dbReference type="InterPro" id="IPR036890">
    <property type="entry name" value="HATPase_C_sf"/>
</dbReference>
<evidence type="ECO:0000256" key="2">
    <source>
        <dbReference type="ARBA" id="ARBA00012438"/>
    </source>
</evidence>
<gene>
    <name evidence="5" type="ORF">DB32_000333</name>
</gene>
<keyword evidence="5" id="KW-0808">Transferase</keyword>
<feature type="domain" description="Histidine kinase" evidence="4">
    <location>
        <begin position="12"/>
        <end position="201"/>
    </location>
</feature>
<proteinExistence type="predicted"/>
<dbReference type="GO" id="GO:0000155">
    <property type="term" value="F:phosphorelay sensor kinase activity"/>
    <property type="evidence" value="ECO:0007669"/>
    <property type="project" value="InterPro"/>
</dbReference>
<protein>
    <recommendedName>
        <fullName evidence="2">histidine kinase</fullName>
        <ecNumber evidence="2">2.7.13.3</ecNumber>
    </recommendedName>
</protein>
<dbReference type="PROSITE" id="PS50109">
    <property type="entry name" value="HIS_KIN"/>
    <property type="match status" value="1"/>
</dbReference>
<keyword evidence="5" id="KW-0418">Kinase</keyword>
<keyword evidence="3" id="KW-0597">Phosphoprotein</keyword>
<dbReference type="PANTHER" id="PTHR43547:SF2">
    <property type="entry name" value="HYBRID SIGNAL TRANSDUCTION HISTIDINE KINASE C"/>
    <property type="match status" value="1"/>
</dbReference>
<dbReference type="STRING" id="927083.DB32_000333"/>
<name>A0A0F6SDC1_9BACT</name>
<comment type="catalytic activity">
    <reaction evidence="1">
        <text>ATP + protein L-histidine = ADP + protein N-phospho-L-histidine.</text>
        <dbReference type="EC" id="2.7.13.3"/>
    </reaction>
</comment>
<dbReference type="KEGG" id="samy:DB32_000333"/>
<dbReference type="InterPro" id="IPR003594">
    <property type="entry name" value="HATPase_dom"/>
</dbReference>